<organism evidence="6 7">
    <name type="scientific">Halothiobacillus neapolitanus (strain ATCC 23641 / DSM 15147 / CIP 104769 / NCIMB 8539 / c2)</name>
    <name type="common">Thiobacillus neapolitanus</name>
    <dbReference type="NCBI Taxonomy" id="555778"/>
    <lineage>
        <taxon>Bacteria</taxon>
        <taxon>Pseudomonadati</taxon>
        <taxon>Pseudomonadota</taxon>
        <taxon>Gammaproteobacteria</taxon>
        <taxon>Chromatiales</taxon>
        <taxon>Halothiobacillaceae</taxon>
        <taxon>Halothiobacillus</taxon>
    </lineage>
</organism>
<reference evidence="6 7" key="1">
    <citation type="submission" date="2009-10" db="EMBL/GenBank/DDBJ databases">
        <title>Complete sequence of Halothiobacillus neapolitanus c2.</title>
        <authorList>
            <consortium name="US DOE Joint Genome Institute"/>
            <person name="Lucas S."/>
            <person name="Copeland A."/>
            <person name="Lapidus A."/>
            <person name="Glavina del Rio T."/>
            <person name="Tice H."/>
            <person name="Bruce D."/>
            <person name="Goodwin L."/>
            <person name="Pitluck S."/>
            <person name="Davenport K."/>
            <person name="Brettin T."/>
            <person name="Detter J.C."/>
            <person name="Han C."/>
            <person name="Tapia R."/>
            <person name="Larimer F."/>
            <person name="Land M."/>
            <person name="Hauser L."/>
            <person name="Kyrpides N."/>
            <person name="Mikhailova N."/>
            <person name="Kerfeld C."/>
            <person name="Cannon G."/>
            <person name="Heinhort S."/>
        </authorList>
    </citation>
    <scope>NUCLEOTIDE SEQUENCE [LARGE SCALE GENOMIC DNA]</scope>
    <source>
        <strain evidence="7">ATCC 23641 / c2</strain>
    </source>
</reference>
<dbReference type="EMBL" id="CP001801">
    <property type="protein sequence ID" value="ACX96407.1"/>
    <property type="molecule type" value="Genomic_DNA"/>
</dbReference>
<dbReference type="PROSITE" id="PS50937">
    <property type="entry name" value="HTH_MERR_2"/>
    <property type="match status" value="1"/>
</dbReference>
<dbReference type="OrthoDB" id="9800334at2"/>
<dbReference type="Pfam" id="PF13411">
    <property type="entry name" value="MerR_1"/>
    <property type="match status" value="1"/>
</dbReference>
<evidence type="ECO:0000256" key="3">
    <source>
        <dbReference type="ARBA" id="ARBA00023163"/>
    </source>
</evidence>
<evidence type="ECO:0000313" key="7">
    <source>
        <dbReference type="Proteomes" id="UP000009102"/>
    </source>
</evidence>
<dbReference type="GO" id="GO:0003677">
    <property type="term" value="F:DNA binding"/>
    <property type="evidence" value="ECO:0007669"/>
    <property type="project" value="UniProtKB-KW"/>
</dbReference>
<sequence>MSNPDQQQPAEALPTASTSTVAIDKTCPAPDDPACQDGLFPIRAVANITGVNPITLRAWERRYNLIRPTRTATGHRLYSASDIQEIQRIMALSAQGIGFTQIAQILARESRLAENYQAPADHSLSAVPESRPETPTASPGQGVSLIESLKQAIIHMDPLALRRVEQQAMMWLPPEQVMNSILIEAYRQLEERDSWPDRDMGLHWFGHHVRQRLEWWLLQHARKPSPSHPLVLVDTTTDHRPLDSNECQLIMSLAGKCTVQLITDTLSETQRVRLVNRWQAQHWVRLLKPSEPQQDCTGDLLSGSTRLHWCQIISDEQAFSIAPNGVCQGGIIRCKRYLLDQIA</sequence>
<dbReference type="SUPFAM" id="SSF46955">
    <property type="entry name" value="Putative DNA-binding domain"/>
    <property type="match status" value="1"/>
</dbReference>
<dbReference type="AlphaFoldDB" id="D0L134"/>
<evidence type="ECO:0000313" key="6">
    <source>
        <dbReference type="EMBL" id="ACX96407.1"/>
    </source>
</evidence>
<dbReference type="SMART" id="SM00422">
    <property type="entry name" value="HTH_MERR"/>
    <property type="match status" value="1"/>
</dbReference>
<dbReference type="InterPro" id="IPR009061">
    <property type="entry name" value="DNA-bd_dom_put_sf"/>
</dbReference>
<keyword evidence="2" id="KW-0238">DNA-binding</keyword>
<evidence type="ECO:0000259" key="5">
    <source>
        <dbReference type="PROSITE" id="PS50937"/>
    </source>
</evidence>
<dbReference type="STRING" id="555778.Hneap_1577"/>
<dbReference type="HOGENOM" id="CLU_808378_0_0_6"/>
<keyword evidence="1" id="KW-0805">Transcription regulation</keyword>
<keyword evidence="7" id="KW-1185">Reference proteome</keyword>
<feature type="domain" description="HTH merR-type" evidence="5">
    <location>
        <begin position="39"/>
        <end position="108"/>
    </location>
</feature>
<name>D0L134_HALNC</name>
<dbReference type="PANTHER" id="PTHR30204">
    <property type="entry name" value="REDOX-CYCLING DRUG-SENSING TRANSCRIPTIONAL ACTIVATOR SOXR"/>
    <property type="match status" value="1"/>
</dbReference>
<dbReference type="GO" id="GO:0003700">
    <property type="term" value="F:DNA-binding transcription factor activity"/>
    <property type="evidence" value="ECO:0007669"/>
    <property type="project" value="InterPro"/>
</dbReference>
<feature type="region of interest" description="Disordered" evidence="4">
    <location>
        <begin position="121"/>
        <end position="142"/>
    </location>
</feature>
<dbReference type="eggNOG" id="COG0789">
    <property type="taxonomic scope" value="Bacteria"/>
</dbReference>
<dbReference type="InterPro" id="IPR000551">
    <property type="entry name" value="MerR-type_HTH_dom"/>
</dbReference>
<protein>
    <submittedName>
        <fullName evidence="6">Transcriptional regulator, MerR family</fullName>
    </submittedName>
</protein>
<gene>
    <name evidence="6" type="ordered locus">Hneap_1577</name>
</gene>
<dbReference type="RefSeq" id="WP_012824441.1">
    <property type="nucleotide sequence ID" value="NC_013422.1"/>
</dbReference>
<dbReference type="KEGG" id="hna:Hneap_1577"/>
<dbReference type="PANTHER" id="PTHR30204:SF67">
    <property type="entry name" value="HTH-TYPE TRANSCRIPTIONAL REGULATOR MLRA-RELATED"/>
    <property type="match status" value="1"/>
</dbReference>
<evidence type="ECO:0000256" key="4">
    <source>
        <dbReference type="SAM" id="MobiDB-lite"/>
    </source>
</evidence>
<evidence type="ECO:0000256" key="1">
    <source>
        <dbReference type="ARBA" id="ARBA00023015"/>
    </source>
</evidence>
<evidence type="ECO:0000256" key="2">
    <source>
        <dbReference type="ARBA" id="ARBA00023125"/>
    </source>
</evidence>
<dbReference type="Proteomes" id="UP000009102">
    <property type="component" value="Chromosome"/>
</dbReference>
<keyword evidence="3" id="KW-0804">Transcription</keyword>
<proteinExistence type="predicted"/>
<dbReference type="InterPro" id="IPR047057">
    <property type="entry name" value="MerR_fam"/>
</dbReference>
<dbReference type="CDD" id="cd01104">
    <property type="entry name" value="HTH_MlrA-CarA"/>
    <property type="match status" value="1"/>
</dbReference>
<accession>D0L134</accession>
<dbReference type="Gene3D" id="1.10.1660.10">
    <property type="match status" value="1"/>
</dbReference>